<evidence type="ECO:0000256" key="1">
    <source>
        <dbReference type="SAM" id="MobiDB-lite"/>
    </source>
</evidence>
<reference evidence="3" key="1">
    <citation type="submission" date="2025-08" db="UniProtKB">
        <authorList>
            <consortium name="RefSeq"/>
        </authorList>
    </citation>
    <scope>IDENTIFICATION</scope>
    <source>
        <strain evidence="3">J_2021</strain>
        <tissue evidence="3">Erythrocytes</tissue>
    </source>
</reference>
<dbReference type="AlphaFoldDB" id="A0A8J0THJ9"/>
<dbReference type="RefSeq" id="XP_018085671.2">
    <property type="nucleotide sequence ID" value="XM_018230182.2"/>
</dbReference>
<gene>
    <name evidence="3" type="primary">LOC108698577</name>
</gene>
<feature type="compositionally biased region" description="Polar residues" evidence="1">
    <location>
        <begin position="96"/>
        <end position="111"/>
    </location>
</feature>
<sequence>MTAVVIRNTFWEDYVRQWMGSTNSSGNYTICCHGLPTDTFESIMEKHETGIEEHKENNLIISQCIDPGDTNGVFKLQEGTSKKIDENDNLSMDAGNISSDPSTETDVHSSVVNDEQCCKGTELHSQQVEVNLNNDSLSQNEIQEDCTDREHSGAENAQEEEKNDDATKGGCCSENIMDNLNMMGFISKSNASGETCNSTNMEEIVRHGKQLLHSALIAQQRRKTEGSKDGHEKPLCDLVLDCPPCGPRAMSETGTIDLPLLQHCPDGDLKQNNVDGLSHPLNKGLKSTYLTDVVHCFNNIKGHGIVHDKVRLRRKKDHAGRGQEVQDEGLSIINKYSHGTAHIALKRKTHTDVTMDKSTTAVNGITAAGFKKLREDIHRSRVDSMVMLIMKLDQLDQDIENALHTQSPSDKPDISQSFPANDTVNGTGREHMDPLCHLPRNFSQFAFSERGFLGQTSSCGAKPKIAAMPAISEKERAGYISFNPQKKKKYSFILQLNIGSLLEFIVSVNSEKREMGCLLVLYSAVIKKNFNVGMMKGQSAAGYLPVIPVSEEGFVLLTG</sequence>
<evidence type="ECO:0000313" key="3">
    <source>
        <dbReference type="RefSeq" id="XP_018085671.2"/>
    </source>
</evidence>
<evidence type="ECO:0000313" key="2">
    <source>
        <dbReference type="Proteomes" id="UP000186698"/>
    </source>
</evidence>
<proteinExistence type="predicted"/>
<organism evidence="2 3">
    <name type="scientific">Xenopus laevis</name>
    <name type="common">African clawed frog</name>
    <dbReference type="NCBI Taxonomy" id="8355"/>
    <lineage>
        <taxon>Eukaryota</taxon>
        <taxon>Metazoa</taxon>
        <taxon>Chordata</taxon>
        <taxon>Craniata</taxon>
        <taxon>Vertebrata</taxon>
        <taxon>Euteleostomi</taxon>
        <taxon>Amphibia</taxon>
        <taxon>Batrachia</taxon>
        <taxon>Anura</taxon>
        <taxon>Pipoidea</taxon>
        <taxon>Pipidae</taxon>
        <taxon>Xenopodinae</taxon>
        <taxon>Xenopus</taxon>
        <taxon>Xenopus</taxon>
    </lineage>
</organism>
<feature type="region of interest" description="Disordered" evidence="1">
    <location>
        <begin position="404"/>
        <end position="431"/>
    </location>
</feature>
<dbReference type="Proteomes" id="UP000186698">
    <property type="component" value="Chromosome 1L"/>
</dbReference>
<accession>A0A8J0THJ9</accession>
<protein>
    <submittedName>
        <fullName evidence="3">Rho GTPase-activating protein 7-like</fullName>
    </submittedName>
</protein>
<dbReference type="GeneID" id="108698577"/>
<feature type="region of interest" description="Disordered" evidence="1">
    <location>
        <begin position="84"/>
        <end position="111"/>
    </location>
</feature>
<name>A0A8J0THJ9_XENLA</name>
<keyword evidence="2" id="KW-1185">Reference proteome</keyword>
<dbReference type="KEGG" id="xla:108698577"/>
<feature type="region of interest" description="Disordered" evidence="1">
    <location>
        <begin position="144"/>
        <end position="170"/>
    </location>
</feature>
<dbReference type="OrthoDB" id="9393938at2759"/>
<feature type="compositionally biased region" description="Polar residues" evidence="1">
    <location>
        <begin position="404"/>
        <end position="426"/>
    </location>
</feature>